<keyword evidence="2" id="KW-0521">NADP</keyword>
<dbReference type="Proteomes" id="UP000234254">
    <property type="component" value="Unassembled WGS sequence"/>
</dbReference>
<reference evidence="5" key="1">
    <citation type="submission" date="2016-12" db="EMBL/GenBank/DDBJ databases">
        <title>The genomes of Aspergillus section Nigri reveals drivers in fungal speciation.</title>
        <authorList>
            <consortium name="DOE Joint Genome Institute"/>
            <person name="Vesth T.C."/>
            <person name="Nybo J."/>
            <person name="Theobald S."/>
            <person name="Brandl J."/>
            <person name="Frisvad J.C."/>
            <person name="Nielsen K.F."/>
            <person name="Lyhne E.K."/>
            <person name="Kogle M.E."/>
            <person name="Kuo A."/>
            <person name="Riley R."/>
            <person name="Clum A."/>
            <person name="Nolan M."/>
            <person name="Lipzen A."/>
            <person name="Salamov A."/>
            <person name="Henrissat B."/>
            <person name="Wiebenga A."/>
            <person name="De vries R.P."/>
            <person name="Grigoriev I.V."/>
            <person name="Mortensen U.H."/>
            <person name="Andersen M.R."/>
            <person name="Baker S.E."/>
        </authorList>
    </citation>
    <scope>NUCLEOTIDE SEQUENCE</scope>
    <source>
        <strain evidence="5">IBT 28561</strain>
    </source>
</reference>
<accession>A0A2I1DB36</accession>
<dbReference type="PRINTS" id="PR00081">
    <property type="entry name" value="GDHRDH"/>
</dbReference>
<dbReference type="PANTHER" id="PTHR24320:SF282">
    <property type="entry name" value="WW DOMAIN-CONTAINING OXIDOREDUCTASE"/>
    <property type="match status" value="1"/>
</dbReference>
<dbReference type="EMBL" id="MSFM01000002">
    <property type="protein sequence ID" value="PKY07092.1"/>
    <property type="molecule type" value="Genomic_DNA"/>
</dbReference>
<dbReference type="SUPFAM" id="SSF51735">
    <property type="entry name" value="NAD(P)-binding Rossmann-fold domains"/>
    <property type="match status" value="1"/>
</dbReference>
<dbReference type="InterPro" id="IPR036291">
    <property type="entry name" value="NAD(P)-bd_dom_sf"/>
</dbReference>
<dbReference type="OrthoDB" id="191139at2759"/>
<evidence type="ECO:0000256" key="4">
    <source>
        <dbReference type="SAM" id="MobiDB-lite"/>
    </source>
</evidence>
<name>A0A2I1DB36_ASPC2</name>
<evidence type="ECO:0000313" key="5">
    <source>
        <dbReference type="EMBL" id="PKY07092.1"/>
    </source>
</evidence>
<evidence type="ECO:0000313" key="6">
    <source>
        <dbReference type="Proteomes" id="UP000234254"/>
    </source>
</evidence>
<protein>
    <submittedName>
        <fullName evidence="5">NAD(P)-binding protein</fullName>
    </submittedName>
</protein>
<feature type="compositionally biased region" description="Polar residues" evidence="4">
    <location>
        <begin position="1"/>
        <end position="10"/>
    </location>
</feature>
<proteinExistence type="inferred from homology"/>
<feature type="region of interest" description="Disordered" evidence="4">
    <location>
        <begin position="1"/>
        <end position="44"/>
    </location>
</feature>
<gene>
    <name evidence="5" type="ORF">P168DRAFT_302087</name>
</gene>
<comment type="caution">
    <text evidence="5">The sequence shown here is derived from an EMBL/GenBank/DDBJ whole genome shotgun (WGS) entry which is preliminary data.</text>
</comment>
<comment type="similarity">
    <text evidence="1">Belongs to the short-chain dehydrogenases/reductases (SDR) family.</text>
</comment>
<dbReference type="GO" id="GO:0016491">
    <property type="term" value="F:oxidoreductase activity"/>
    <property type="evidence" value="ECO:0007669"/>
    <property type="project" value="UniProtKB-KW"/>
</dbReference>
<dbReference type="Gene3D" id="3.40.50.720">
    <property type="entry name" value="NAD(P)-binding Rossmann-like Domain"/>
    <property type="match status" value="1"/>
</dbReference>
<organism evidence="5 6">
    <name type="scientific">Aspergillus campestris (strain IBT 28561)</name>
    <dbReference type="NCBI Taxonomy" id="1392248"/>
    <lineage>
        <taxon>Eukaryota</taxon>
        <taxon>Fungi</taxon>
        <taxon>Dikarya</taxon>
        <taxon>Ascomycota</taxon>
        <taxon>Pezizomycotina</taxon>
        <taxon>Eurotiomycetes</taxon>
        <taxon>Eurotiomycetidae</taxon>
        <taxon>Eurotiales</taxon>
        <taxon>Aspergillaceae</taxon>
        <taxon>Aspergillus</taxon>
        <taxon>Aspergillus subgen. Circumdati</taxon>
    </lineage>
</organism>
<dbReference type="Pfam" id="PF00106">
    <property type="entry name" value="adh_short"/>
    <property type="match status" value="1"/>
</dbReference>
<dbReference type="InterPro" id="IPR002347">
    <property type="entry name" value="SDR_fam"/>
</dbReference>
<sequence length="331" mass="36148">MNCQGLTPSWQARHPRPHGQSHSRNRRQRRPRQANRARPRPTRPAKIYLAARSLPKAEAALKEIQSKAGSNCAPIALLHLDLASLDSVARAAEKIKAQESRLDILIANAGVLGAEGTTKDGYEIQFGVNHLGHALLIRLLLPLLMHTAQRDDVAVGETRVVIVGSFAEKFAAPADVIYPFEELERGGAPSMMGIMARYGLSKLANVHYAAQLARHYPEGESGVRFVALHPGAVRTNLGELLKTWPRVQSVLRRLMGLFVGMVSVEEGVWGQLWAATWPVGRVDGIGEPRSGVFYHPVGVEGGGTPLAYDEGKAAELWEWTENTLKGYLEGA</sequence>
<dbReference type="VEuPathDB" id="FungiDB:P168DRAFT_302087"/>
<dbReference type="PANTHER" id="PTHR24320">
    <property type="entry name" value="RETINOL DEHYDROGENASE"/>
    <property type="match status" value="1"/>
</dbReference>
<dbReference type="GeneID" id="36546143"/>
<dbReference type="RefSeq" id="XP_024695686.1">
    <property type="nucleotide sequence ID" value="XM_024838619.1"/>
</dbReference>
<evidence type="ECO:0000256" key="1">
    <source>
        <dbReference type="ARBA" id="ARBA00006484"/>
    </source>
</evidence>
<dbReference type="AlphaFoldDB" id="A0A2I1DB36"/>
<keyword evidence="6" id="KW-1185">Reference proteome</keyword>
<evidence type="ECO:0000256" key="3">
    <source>
        <dbReference type="ARBA" id="ARBA00023002"/>
    </source>
</evidence>
<evidence type="ECO:0000256" key="2">
    <source>
        <dbReference type="ARBA" id="ARBA00022857"/>
    </source>
</evidence>
<feature type="compositionally biased region" description="Basic residues" evidence="4">
    <location>
        <begin position="13"/>
        <end position="43"/>
    </location>
</feature>
<keyword evidence="3" id="KW-0560">Oxidoreductase</keyword>